<dbReference type="InterPro" id="IPR036282">
    <property type="entry name" value="Glutathione-S-Trfase_C_sf"/>
</dbReference>
<dbReference type="PANTHER" id="PTHR44051">
    <property type="entry name" value="GLUTATHIONE S-TRANSFERASE-RELATED"/>
    <property type="match status" value="1"/>
</dbReference>
<feature type="domain" description="GST C-terminal" evidence="1">
    <location>
        <begin position="1"/>
        <end position="92"/>
    </location>
</feature>
<evidence type="ECO:0000313" key="3">
    <source>
        <dbReference type="Proteomes" id="UP001345691"/>
    </source>
</evidence>
<dbReference type="EMBL" id="JAVRRF010000001">
    <property type="protein sequence ID" value="KAK5068529.1"/>
    <property type="molecule type" value="Genomic_DNA"/>
</dbReference>
<dbReference type="Pfam" id="PF00043">
    <property type="entry name" value="GST_C"/>
    <property type="match status" value="1"/>
</dbReference>
<dbReference type="SUPFAM" id="SSF47616">
    <property type="entry name" value="GST C-terminal domain-like"/>
    <property type="match status" value="1"/>
</dbReference>
<accession>A0ABR0JRG7</accession>
<dbReference type="Gene3D" id="1.20.1050.10">
    <property type="match status" value="1"/>
</dbReference>
<protein>
    <recommendedName>
        <fullName evidence="1">GST C-terminal domain-containing protein</fullName>
    </recommendedName>
</protein>
<reference evidence="2 3" key="1">
    <citation type="submission" date="2023-08" db="EMBL/GenBank/DDBJ databases">
        <title>Black Yeasts Isolated from many extreme environments.</title>
        <authorList>
            <person name="Coleine C."/>
            <person name="Stajich J.E."/>
            <person name="Selbmann L."/>
        </authorList>
    </citation>
    <scope>NUCLEOTIDE SEQUENCE [LARGE SCALE GENOMIC DNA]</scope>
    <source>
        <strain evidence="2 3">CCFEE 6328</strain>
    </source>
</reference>
<gene>
    <name evidence="2" type="ORF">LTR69_000649</name>
</gene>
<sequence>MLKLASDNHAQKNVDARLKKILEVYNDRLNQVPWLAGEEFTAADIMSVFSFTTMRLFYPIDLTPYDGIVSWLQRVGKRPAYRAAMAKSDPGFTPLLAAKEPEPFPGLYR</sequence>
<evidence type="ECO:0000313" key="2">
    <source>
        <dbReference type="EMBL" id="KAK5068529.1"/>
    </source>
</evidence>
<name>A0ABR0JRG7_9EURO</name>
<comment type="caution">
    <text evidence="2">The sequence shown here is derived from an EMBL/GenBank/DDBJ whole genome shotgun (WGS) entry which is preliminary data.</text>
</comment>
<dbReference type="InterPro" id="IPR004046">
    <property type="entry name" value="GST_C"/>
</dbReference>
<dbReference type="Proteomes" id="UP001345691">
    <property type="component" value="Unassembled WGS sequence"/>
</dbReference>
<proteinExistence type="predicted"/>
<dbReference type="InterPro" id="IPR010987">
    <property type="entry name" value="Glutathione-S-Trfase_C-like"/>
</dbReference>
<dbReference type="PROSITE" id="PS50405">
    <property type="entry name" value="GST_CTER"/>
    <property type="match status" value="1"/>
</dbReference>
<evidence type="ECO:0000259" key="1">
    <source>
        <dbReference type="PROSITE" id="PS50405"/>
    </source>
</evidence>
<dbReference type="PANTHER" id="PTHR44051:SF8">
    <property type="entry name" value="GLUTATHIONE S-TRANSFERASE GSTA"/>
    <property type="match status" value="1"/>
</dbReference>
<keyword evidence="3" id="KW-1185">Reference proteome</keyword>
<organism evidence="2 3">
    <name type="scientific">Exophiala sideris</name>
    <dbReference type="NCBI Taxonomy" id="1016849"/>
    <lineage>
        <taxon>Eukaryota</taxon>
        <taxon>Fungi</taxon>
        <taxon>Dikarya</taxon>
        <taxon>Ascomycota</taxon>
        <taxon>Pezizomycotina</taxon>
        <taxon>Eurotiomycetes</taxon>
        <taxon>Chaetothyriomycetidae</taxon>
        <taxon>Chaetothyriales</taxon>
        <taxon>Herpotrichiellaceae</taxon>
        <taxon>Exophiala</taxon>
    </lineage>
</organism>